<comment type="caution">
    <text evidence="1">The sequence shown here is derived from an EMBL/GenBank/DDBJ whole genome shotgun (WGS) entry which is preliminary data.</text>
</comment>
<organism evidence="1 2">
    <name type="scientific">Lactuca sativa</name>
    <name type="common">Garden lettuce</name>
    <dbReference type="NCBI Taxonomy" id="4236"/>
    <lineage>
        <taxon>Eukaryota</taxon>
        <taxon>Viridiplantae</taxon>
        <taxon>Streptophyta</taxon>
        <taxon>Embryophyta</taxon>
        <taxon>Tracheophyta</taxon>
        <taxon>Spermatophyta</taxon>
        <taxon>Magnoliopsida</taxon>
        <taxon>eudicotyledons</taxon>
        <taxon>Gunneridae</taxon>
        <taxon>Pentapetalae</taxon>
        <taxon>asterids</taxon>
        <taxon>campanulids</taxon>
        <taxon>Asterales</taxon>
        <taxon>Asteraceae</taxon>
        <taxon>Cichorioideae</taxon>
        <taxon>Cichorieae</taxon>
        <taxon>Lactucinae</taxon>
        <taxon>Lactuca</taxon>
    </lineage>
</organism>
<reference evidence="1 2" key="1">
    <citation type="journal article" date="2017" name="Nat. Commun.">
        <title>Genome assembly with in vitro proximity ligation data and whole-genome triplication in lettuce.</title>
        <authorList>
            <person name="Reyes-Chin-Wo S."/>
            <person name="Wang Z."/>
            <person name="Yang X."/>
            <person name="Kozik A."/>
            <person name="Arikit S."/>
            <person name="Song C."/>
            <person name="Xia L."/>
            <person name="Froenicke L."/>
            <person name="Lavelle D.O."/>
            <person name="Truco M.J."/>
            <person name="Xia R."/>
            <person name="Zhu S."/>
            <person name="Xu C."/>
            <person name="Xu H."/>
            <person name="Xu X."/>
            <person name="Cox K."/>
            <person name="Korf I."/>
            <person name="Meyers B.C."/>
            <person name="Michelmore R.W."/>
        </authorList>
    </citation>
    <scope>NUCLEOTIDE SEQUENCE [LARGE SCALE GENOMIC DNA]</scope>
    <source>
        <strain evidence="2">cv. Salinas</strain>
        <tissue evidence="1">Seedlings</tissue>
    </source>
</reference>
<dbReference type="EMBL" id="NBSK02000005">
    <property type="protein sequence ID" value="KAJ0207544.1"/>
    <property type="molecule type" value="Genomic_DNA"/>
</dbReference>
<dbReference type="PANTHER" id="PTHR31973">
    <property type="entry name" value="POLYPROTEIN, PUTATIVE-RELATED"/>
    <property type="match status" value="1"/>
</dbReference>
<protein>
    <recommendedName>
        <fullName evidence="3">Zinc finger PMZ-type domain-containing protein</fullName>
    </recommendedName>
</protein>
<evidence type="ECO:0000313" key="1">
    <source>
        <dbReference type="EMBL" id="KAJ0207544.1"/>
    </source>
</evidence>
<accession>A0A9R1XER7</accession>
<evidence type="ECO:0008006" key="3">
    <source>
        <dbReference type="Google" id="ProtNLM"/>
    </source>
</evidence>
<evidence type="ECO:0000313" key="2">
    <source>
        <dbReference type="Proteomes" id="UP000235145"/>
    </source>
</evidence>
<dbReference type="PANTHER" id="PTHR31973:SF189">
    <property type="entry name" value="TRANSPOSASE, MUDR, PLANT, MULE TRANSPOSASE DOMAIN PROTEIN-RELATED"/>
    <property type="match status" value="1"/>
</dbReference>
<dbReference type="AlphaFoldDB" id="A0A9R1XER7"/>
<gene>
    <name evidence="1" type="ORF">LSAT_V11C500239320</name>
</gene>
<dbReference type="Proteomes" id="UP000235145">
    <property type="component" value="Unassembled WGS sequence"/>
</dbReference>
<keyword evidence="2" id="KW-1185">Reference proteome</keyword>
<name>A0A9R1XER7_LACSA</name>
<sequence length="223" mass="25697">MLEEIRVWSMERMYNQRIMGEEWDLDIFPTIRKELKDNNITQSGYQQFEVRFGNDAFAVDLIRRIWKCRSIPCLHGLAAIAYLNHNAESYVAPGFSKQSFLSSYTYNVHPLNGSQMWPKTIYQEPLPLKKKDYQTDQKLNEQRISTGKRAHTISRVKGLQESSTCRGIGHKKSSCPGKAHVQDLVQAPVEAHIASRIGKMHVRKRKVSERIIEIGLSKKVVPK</sequence>
<proteinExistence type="predicted"/>